<protein>
    <recommendedName>
        <fullName evidence="4">Secreted protein</fullName>
    </recommendedName>
</protein>
<feature type="chain" id="PRO_5008400966" description="Secreted protein" evidence="1">
    <location>
        <begin position="21"/>
        <end position="114"/>
    </location>
</feature>
<accession>A0A1A9X2R1</accession>
<keyword evidence="1" id="KW-0732">Signal</keyword>
<evidence type="ECO:0008006" key="4">
    <source>
        <dbReference type="Google" id="ProtNLM"/>
    </source>
</evidence>
<proteinExistence type="predicted"/>
<organism evidence="2 3">
    <name type="scientific">Glossina brevipalpis</name>
    <dbReference type="NCBI Taxonomy" id="37001"/>
    <lineage>
        <taxon>Eukaryota</taxon>
        <taxon>Metazoa</taxon>
        <taxon>Ecdysozoa</taxon>
        <taxon>Arthropoda</taxon>
        <taxon>Hexapoda</taxon>
        <taxon>Insecta</taxon>
        <taxon>Pterygota</taxon>
        <taxon>Neoptera</taxon>
        <taxon>Endopterygota</taxon>
        <taxon>Diptera</taxon>
        <taxon>Brachycera</taxon>
        <taxon>Muscomorpha</taxon>
        <taxon>Hippoboscoidea</taxon>
        <taxon>Glossinidae</taxon>
        <taxon>Glossina</taxon>
    </lineage>
</organism>
<keyword evidence="3" id="KW-1185">Reference proteome</keyword>
<feature type="signal peptide" evidence="1">
    <location>
        <begin position="1"/>
        <end position="20"/>
    </location>
</feature>
<dbReference type="EnsemblMetazoa" id="GBRI042172-RA">
    <property type="protein sequence ID" value="GBRI042172-PA"/>
    <property type="gene ID" value="GBRI042172"/>
</dbReference>
<sequence>MKIFIAWICICVWMRIIAHSGVTQLKKPQRKILVHLVGTVALYLTNDQLLQHTNKKLLHKILFLFAELLGLSASFNTSAGIIISKEKDLLQYCICKSSITMASTFTAKVQQNFN</sequence>
<evidence type="ECO:0000313" key="3">
    <source>
        <dbReference type="Proteomes" id="UP000091820"/>
    </source>
</evidence>
<dbReference type="VEuPathDB" id="VectorBase:GBRI042172"/>
<name>A0A1A9X2R1_9MUSC</name>
<dbReference type="AlphaFoldDB" id="A0A1A9X2R1"/>
<evidence type="ECO:0000313" key="2">
    <source>
        <dbReference type="EnsemblMetazoa" id="GBRI042172-PA"/>
    </source>
</evidence>
<reference evidence="3" key="1">
    <citation type="submission" date="2014-03" db="EMBL/GenBank/DDBJ databases">
        <authorList>
            <person name="Aksoy S."/>
            <person name="Warren W."/>
            <person name="Wilson R.K."/>
        </authorList>
    </citation>
    <scope>NUCLEOTIDE SEQUENCE [LARGE SCALE GENOMIC DNA]</scope>
    <source>
        <strain evidence="3">IAEA</strain>
    </source>
</reference>
<dbReference type="Proteomes" id="UP000091820">
    <property type="component" value="Unassembled WGS sequence"/>
</dbReference>
<reference evidence="2" key="2">
    <citation type="submission" date="2020-05" db="UniProtKB">
        <authorList>
            <consortium name="EnsemblMetazoa"/>
        </authorList>
    </citation>
    <scope>IDENTIFICATION</scope>
    <source>
        <strain evidence="2">IAEA</strain>
    </source>
</reference>
<evidence type="ECO:0000256" key="1">
    <source>
        <dbReference type="SAM" id="SignalP"/>
    </source>
</evidence>